<name>A0A451DDG6_9GAMM</name>
<dbReference type="GO" id="GO:0016226">
    <property type="term" value="P:iron-sulfur cluster assembly"/>
    <property type="evidence" value="ECO:0007669"/>
    <property type="project" value="InterPro"/>
</dbReference>
<dbReference type="RefSeq" id="WP_157989915.1">
    <property type="nucleotide sequence ID" value="NZ_LR217720.1"/>
</dbReference>
<accession>A0A451DDG6</accession>
<dbReference type="OrthoDB" id="9768262at2"/>
<evidence type="ECO:0000313" key="3">
    <source>
        <dbReference type="Proteomes" id="UP000294418"/>
    </source>
</evidence>
<evidence type="ECO:0000313" key="2">
    <source>
        <dbReference type="EMBL" id="VFP84454.1"/>
    </source>
</evidence>
<dbReference type="InterPro" id="IPR037284">
    <property type="entry name" value="SUF_FeS_clus_asmbl_SufBD_sf"/>
</dbReference>
<proteinExistence type="predicted"/>
<dbReference type="NCBIfam" id="NF008194">
    <property type="entry name" value="PRK10948.1"/>
    <property type="match status" value="1"/>
</dbReference>
<evidence type="ECO:0000259" key="1">
    <source>
        <dbReference type="Pfam" id="PF01458"/>
    </source>
</evidence>
<dbReference type="PANTHER" id="PTHR43575:SF1">
    <property type="entry name" value="PROTEIN ABCI7, CHLOROPLASTIC"/>
    <property type="match status" value="1"/>
</dbReference>
<organism evidence="2 3">
    <name type="scientific">Candidatus Erwinia haradaeae</name>
    <dbReference type="NCBI Taxonomy" id="1922217"/>
    <lineage>
        <taxon>Bacteria</taxon>
        <taxon>Pseudomonadati</taxon>
        <taxon>Pseudomonadota</taxon>
        <taxon>Gammaproteobacteria</taxon>
        <taxon>Enterobacterales</taxon>
        <taxon>Erwiniaceae</taxon>
        <taxon>Erwinia</taxon>
    </lineage>
</organism>
<dbReference type="Proteomes" id="UP000294418">
    <property type="component" value="Chromosome"/>
</dbReference>
<dbReference type="NCBIfam" id="TIGR01981">
    <property type="entry name" value="sufD"/>
    <property type="match status" value="1"/>
</dbReference>
<sequence>MVGLLTKNENILQQWKSIVQHRNTRHDIQANRSWMEVLRLGLPTSQQEGWRCTPLDRILDHNFTLAPPSELSSDIVEERSCRIDAVRLVFVDGLFSPVLSDSQHDPFDIHIISSESPRMRLQTPIHPDLFLHLTESLVGQITFIHLSREKKTIRPLYLLHITTGSSSDKLYTAGYRHYLQQDPGSELTVIEHYVTLNNLPHFTAARFTANISNYSTLKHYYLAFEDCKSYHVSHNDLHLGNGARAESHSFLLGSGVTCHQTSSQFQGEESHLRVNSLMLPMDTEICENRTWLEHIKGLCHSHQLHKTIVCDSARAIFNGMIKVYKHANKTYGQMNNRNLLLGSCAAVDTQPQLEIYNDDVKCGHGATVEYINEEQMFYLRSRGVHKDIAQRIIINAFFSELTELIPDVILKNTIIQRIHNRFLGGVS</sequence>
<dbReference type="InterPro" id="IPR000825">
    <property type="entry name" value="SUF_FeS_clus_asmbl_SufBD_core"/>
</dbReference>
<dbReference type="Pfam" id="PF01458">
    <property type="entry name" value="SUFBD_core"/>
    <property type="match status" value="1"/>
</dbReference>
<dbReference type="PANTHER" id="PTHR43575">
    <property type="entry name" value="PROTEIN ABCI7, CHLOROPLASTIC"/>
    <property type="match status" value="1"/>
</dbReference>
<reference evidence="2 3" key="1">
    <citation type="submission" date="2019-02" db="EMBL/GenBank/DDBJ databases">
        <authorList>
            <person name="Manzano-Marin A."/>
            <person name="Manzano-Marin A."/>
        </authorList>
    </citation>
    <scope>NUCLEOTIDE SEQUENCE [LARGE SCALE GENOMIC DNA]</scope>
    <source>
        <strain evidence="2 3">ErCilaricifoliae</strain>
    </source>
</reference>
<feature type="domain" description="SUF system FeS cluster assembly SufBD core" evidence="1">
    <location>
        <begin position="175"/>
        <end position="397"/>
    </location>
</feature>
<dbReference type="SUPFAM" id="SSF101960">
    <property type="entry name" value="Stabilizer of iron transporter SufD"/>
    <property type="match status" value="1"/>
</dbReference>
<dbReference type="AlphaFoldDB" id="A0A451DDG6"/>
<dbReference type="InterPro" id="IPR055346">
    <property type="entry name" value="Fe-S_cluster_assembly_SufBD"/>
</dbReference>
<gene>
    <name evidence="2" type="primary">sufD</name>
    <name evidence="2" type="ORF">ERCILAFE3058_545</name>
</gene>
<dbReference type="InterPro" id="IPR011542">
    <property type="entry name" value="SUF_FeS_clus_asmbl_SufD"/>
</dbReference>
<protein>
    <submittedName>
        <fullName evidence="2">FeS cluster assembly protein SufD</fullName>
    </submittedName>
</protein>
<dbReference type="EMBL" id="LR217720">
    <property type="protein sequence ID" value="VFP84454.1"/>
    <property type="molecule type" value="Genomic_DNA"/>
</dbReference>